<comment type="similarity">
    <text evidence="1 6">Belongs to the UDPGP type 2 family.</text>
</comment>
<keyword evidence="4 6" id="KW-0548">Nucleotidyltransferase</keyword>
<dbReference type="Gene3D" id="3.90.550.10">
    <property type="entry name" value="Spore Coat Polysaccharide Biosynthesis Protein SpsA, Chain A"/>
    <property type="match status" value="1"/>
</dbReference>
<evidence type="ECO:0000256" key="1">
    <source>
        <dbReference type="ARBA" id="ARBA00006890"/>
    </source>
</evidence>
<proteinExistence type="inferred from homology"/>
<name>A0A2M7H3C0_9BACT</name>
<dbReference type="PANTHER" id="PTHR43197">
    <property type="entry name" value="UTP--GLUCOSE-1-PHOSPHATE URIDYLYLTRANSFERASE"/>
    <property type="match status" value="1"/>
</dbReference>
<evidence type="ECO:0000313" key="8">
    <source>
        <dbReference type="EMBL" id="PIW36722.1"/>
    </source>
</evidence>
<dbReference type="NCBIfam" id="TIGR01099">
    <property type="entry name" value="galU"/>
    <property type="match status" value="1"/>
</dbReference>
<dbReference type="InterPro" id="IPR029044">
    <property type="entry name" value="Nucleotide-diphossugar_trans"/>
</dbReference>
<reference evidence="8 9" key="1">
    <citation type="submission" date="2017-09" db="EMBL/GenBank/DDBJ databases">
        <title>Depth-based differentiation of microbial function through sediment-hosted aquifers and enrichment of novel symbionts in the deep terrestrial subsurface.</title>
        <authorList>
            <person name="Probst A.J."/>
            <person name="Ladd B."/>
            <person name="Jarett J.K."/>
            <person name="Geller-Mcgrath D.E."/>
            <person name="Sieber C.M."/>
            <person name="Emerson J.B."/>
            <person name="Anantharaman K."/>
            <person name="Thomas B.C."/>
            <person name="Malmstrom R."/>
            <person name="Stieglmeier M."/>
            <person name="Klingl A."/>
            <person name="Woyke T."/>
            <person name="Ryan C.M."/>
            <person name="Banfield J.F."/>
        </authorList>
    </citation>
    <scope>NUCLEOTIDE SEQUENCE [LARGE SCALE GENOMIC DNA]</scope>
    <source>
        <strain evidence="8">CG15_BIG_FIL_POST_REV_8_21_14_020_45_12</strain>
    </source>
</reference>
<dbReference type="Proteomes" id="UP000230292">
    <property type="component" value="Unassembled WGS sequence"/>
</dbReference>
<dbReference type="PANTHER" id="PTHR43197:SF1">
    <property type="entry name" value="UTP--GLUCOSE-1-PHOSPHATE URIDYLYLTRANSFERASE"/>
    <property type="match status" value="1"/>
</dbReference>
<accession>A0A2M7H3C0</accession>
<dbReference type="Pfam" id="PF00483">
    <property type="entry name" value="NTP_transferase"/>
    <property type="match status" value="1"/>
</dbReference>
<dbReference type="EC" id="2.7.7.9" evidence="2 6"/>
<dbReference type="CDD" id="cd02541">
    <property type="entry name" value="UGPase_prokaryotic"/>
    <property type="match status" value="1"/>
</dbReference>
<dbReference type="GO" id="GO:0003983">
    <property type="term" value="F:UTP:glucose-1-phosphate uridylyltransferase activity"/>
    <property type="evidence" value="ECO:0007669"/>
    <property type="project" value="UniProtKB-EC"/>
</dbReference>
<evidence type="ECO:0000259" key="7">
    <source>
        <dbReference type="Pfam" id="PF00483"/>
    </source>
</evidence>
<evidence type="ECO:0000256" key="5">
    <source>
        <dbReference type="ARBA" id="ARBA00048128"/>
    </source>
</evidence>
<evidence type="ECO:0000256" key="6">
    <source>
        <dbReference type="RuleBase" id="RU361259"/>
    </source>
</evidence>
<feature type="domain" description="Nucleotidyl transferase" evidence="7">
    <location>
        <begin position="6"/>
        <end position="266"/>
    </location>
</feature>
<dbReference type="AlphaFoldDB" id="A0A2M7H3C0"/>
<evidence type="ECO:0000256" key="2">
    <source>
        <dbReference type="ARBA" id="ARBA00012415"/>
    </source>
</evidence>
<dbReference type="SUPFAM" id="SSF53448">
    <property type="entry name" value="Nucleotide-diphospho-sugar transferases"/>
    <property type="match status" value="1"/>
</dbReference>
<protein>
    <recommendedName>
        <fullName evidence="2 6">UTP--glucose-1-phosphate uridylyltransferase</fullName>
        <ecNumber evidence="2 6">2.7.7.9</ecNumber>
    </recommendedName>
    <alternativeName>
        <fullName evidence="6">UDP-glucose pyrophosphorylase</fullName>
    </alternativeName>
</protein>
<evidence type="ECO:0000256" key="3">
    <source>
        <dbReference type="ARBA" id="ARBA00022679"/>
    </source>
</evidence>
<organism evidence="8 9">
    <name type="scientific">Candidatus Kerfeldbacteria bacterium CG15_BIG_FIL_POST_REV_8_21_14_020_45_12</name>
    <dbReference type="NCBI Taxonomy" id="2014247"/>
    <lineage>
        <taxon>Bacteria</taxon>
        <taxon>Candidatus Kerfeldiibacteriota</taxon>
    </lineage>
</organism>
<comment type="catalytic activity">
    <reaction evidence="5 6">
        <text>alpha-D-glucose 1-phosphate + UTP + H(+) = UDP-alpha-D-glucose + diphosphate</text>
        <dbReference type="Rhea" id="RHEA:19889"/>
        <dbReference type="ChEBI" id="CHEBI:15378"/>
        <dbReference type="ChEBI" id="CHEBI:33019"/>
        <dbReference type="ChEBI" id="CHEBI:46398"/>
        <dbReference type="ChEBI" id="CHEBI:58601"/>
        <dbReference type="ChEBI" id="CHEBI:58885"/>
        <dbReference type="EC" id="2.7.7.9"/>
    </reaction>
</comment>
<dbReference type="InterPro" id="IPR005835">
    <property type="entry name" value="NTP_transferase_dom"/>
</dbReference>
<sequence length="289" mass="32012">MARIRKAVIPVAGMGTRFLPATKAIPKELLPIVDKPVIQYIVEEAIQSGIEEIIFITNDKKFAIQEHFSRNEELERILDEKNKPDQLSAVREMCDLAKFVYVPQNEPLGLGHAVLQARELIGEEPFIVFGGDDIVEAEVPAARQLIDVFNKYGGSVLGVHAVPRERCDHYGVVSLTEDLGNGINSIDDVIEKPAIDEAPSNLAVGGRWLLTSGIFTHLERTKPGAGGEIQLTDAIKALMADEQMHSKTYDGIYRDCGNKVEYVKAMISFAIKHEEVGESVRKYIQSIMV</sequence>
<dbReference type="GO" id="GO:0006011">
    <property type="term" value="P:UDP-alpha-D-glucose metabolic process"/>
    <property type="evidence" value="ECO:0007669"/>
    <property type="project" value="InterPro"/>
</dbReference>
<evidence type="ECO:0000313" key="9">
    <source>
        <dbReference type="Proteomes" id="UP000230292"/>
    </source>
</evidence>
<dbReference type="InterPro" id="IPR005771">
    <property type="entry name" value="GalU_uridylyltTrfase_bac/arc"/>
</dbReference>
<keyword evidence="3 6" id="KW-0808">Transferase</keyword>
<gene>
    <name evidence="8" type="primary">galU</name>
    <name evidence="8" type="ORF">COW24_04120</name>
</gene>
<comment type="caution">
    <text evidence="8">The sequence shown here is derived from an EMBL/GenBank/DDBJ whole genome shotgun (WGS) entry which is preliminary data.</text>
</comment>
<evidence type="ECO:0000256" key="4">
    <source>
        <dbReference type="ARBA" id="ARBA00022695"/>
    </source>
</evidence>
<dbReference type="EMBL" id="PFGC01000042">
    <property type="protein sequence ID" value="PIW36722.1"/>
    <property type="molecule type" value="Genomic_DNA"/>
</dbReference>